<keyword evidence="1" id="KW-1133">Transmembrane helix</keyword>
<gene>
    <name evidence="2" type="ORF">QWZ10_12830</name>
</gene>
<evidence type="ECO:0000256" key="1">
    <source>
        <dbReference type="SAM" id="Phobius"/>
    </source>
</evidence>
<keyword evidence="1" id="KW-0472">Membrane</keyword>
<evidence type="ECO:0000313" key="2">
    <source>
        <dbReference type="EMBL" id="MDN3712416.1"/>
    </source>
</evidence>
<comment type="caution">
    <text evidence="2">The sequence shown here is derived from an EMBL/GenBank/DDBJ whole genome shotgun (WGS) entry which is preliminary data.</text>
</comment>
<dbReference type="Proteomes" id="UP001243846">
    <property type="component" value="Unassembled WGS sequence"/>
</dbReference>
<name>A0ABT8D926_9RHOB</name>
<sequence>MAARRTSRQRAQGGISGAWLAVGRVLVAQSLGLGGRCGRMRAPSYSDHDGEGPMEAAAGSIYDIPTMLEAGAVLVAVVMHTFPAIIMTQFFGVPAAFPTMGY</sequence>
<accession>A0ABT8D926</accession>
<reference evidence="3" key="1">
    <citation type="journal article" date="2019" name="Int. J. Syst. Evol. Microbiol.">
        <title>The Global Catalogue of Microorganisms (GCM) 10K type strain sequencing project: providing services to taxonomists for standard genome sequencing and annotation.</title>
        <authorList>
            <consortium name="The Broad Institute Genomics Platform"/>
            <consortium name="The Broad Institute Genome Sequencing Center for Infectious Disease"/>
            <person name="Wu L."/>
            <person name="Ma J."/>
        </authorList>
    </citation>
    <scope>NUCLEOTIDE SEQUENCE [LARGE SCALE GENOMIC DNA]</scope>
    <source>
        <strain evidence="3">CECT 8482</strain>
    </source>
</reference>
<feature type="transmembrane region" description="Helical" evidence="1">
    <location>
        <begin position="72"/>
        <end position="97"/>
    </location>
</feature>
<proteinExistence type="predicted"/>
<organism evidence="2 3">
    <name type="scientific">Paracoccus cavernae</name>
    <dbReference type="NCBI Taxonomy" id="1571207"/>
    <lineage>
        <taxon>Bacteria</taxon>
        <taxon>Pseudomonadati</taxon>
        <taxon>Pseudomonadota</taxon>
        <taxon>Alphaproteobacteria</taxon>
        <taxon>Rhodobacterales</taxon>
        <taxon>Paracoccaceae</taxon>
        <taxon>Paracoccus</taxon>
    </lineage>
</organism>
<protein>
    <recommendedName>
        <fullName evidence="4">TRAP C4-dicarboxylate transport system permease DctM subunit domain-containing protein</fullName>
    </recommendedName>
</protein>
<dbReference type="EMBL" id="JAUFRC010000001">
    <property type="protein sequence ID" value="MDN3712416.1"/>
    <property type="molecule type" value="Genomic_DNA"/>
</dbReference>
<evidence type="ECO:0008006" key="4">
    <source>
        <dbReference type="Google" id="ProtNLM"/>
    </source>
</evidence>
<keyword evidence="1" id="KW-0812">Transmembrane</keyword>
<evidence type="ECO:0000313" key="3">
    <source>
        <dbReference type="Proteomes" id="UP001243846"/>
    </source>
</evidence>
<keyword evidence="3" id="KW-1185">Reference proteome</keyword>